<feature type="region of interest" description="Disordered" evidence="2">
    <location>
        <begin position="1"/>
        <end position="35"/>
    </location>
</feature>
<dbReference type="SMART" id="SM00717">
    <property type="entry name" value="SANT"/>
    <property type="match status" value="1"/>
</dbReference>
<evidence type="ECO:0000259" key="3">
    <source>
        <dbReference type="PROSITE" id="PS50090"/>
    </source>
</evidence>
<evidence type="ECO:0000313" key="5">
    <source>
        <dbReference type="EnsemblPlants" id="OB05G22510.1"/>
    </source>
</evidence>
<keyword evidence="1" id="KW-0238">DNA-binding</keyword>
<reference evidence="5" key="2">
    <citation type="submission" date="2013-04" db="UniProtKB">
        <authorList>
            <consortium name="EnsemblPlants"/>
        </authorList>
    </citation>
    <scope>IDENTIFICATION</scope>
</reference>
<proteinExistence type="predicted"/>
<dbReference type="SUPFAM" id="SSF46689">
    <property type="entry name" value="Homeodomain-like"/>
    <property type="match status" value="1"/>
</dbReference>
<feature type="domain" description="HTH myb-type" evidence="4">
    <location>
        <begin position="32"/>
        <end position="82"/>
    </location>
</feature>
<keyword evidence="6" id="KW-1185">Reference proteome</keyword>
<dbReference type="EnsemblPlants" id="OB05G22510.1">
    <property type="protein sequence ID" value="OB05G22510.1"/>
    <property type="gene ID" value="OB05G22510"/>
</dbReference>
<sequence>MAALEEGGASGGAGEGPPPAPRKEQKATKSTKVAWSAHEDGLLRELVREHGDSRWGLIAGKLGGRSARSCQNRWARIRRNRNTLPLFPLTLGFEDQSPRQAPPLVVFREDDDDIPRHRRGSGDAPECLVLFPLAPSLDVVRDNAASTTSTAMDVDSEEVRLLTELRLAPPAMNVVFDARPLQALPMNLPKYNITATPLEDSGVLRF</sequence>
<dbReference type="Gramene" id="OB05G22510.1">
    <property type="protein sequence ID" value="OB05G22510.1"/>
    <property type="gene ID" value="OB05G22510"/>
</dbReference>
<reference evidence="5" key="1">
    <citation type="journal article" date="2013" name="Nat. Commun.">
        <title>Whole-genome sequencing of Oryza brachyantha reveals mechanisms underlying Oryza genome evolution.</title>
        <authorList>
            <person name="Chen J."/>
            <person name="Huang Q."/>
            <person name="Gao D."/>
            <person name="Wang J."/>
            <person name="Lang Y."/>
            <person name="Liu T."/>
            <person name="Li B."/>
            <person name="Bai Z."/>
            <person name="Luis Goicoechea J."/>
            <person name="Liang C."/>
            <person name="Chen C."/>
            <person name="Zhang W."/>
            <person name="Sun S."/>
            <person name="Liao Y."/>
            <person name="Zhang X."/>
            <person name="Yang L."/>
            <person name="Song C."/>
            <person name="Wang M."/>
            <person name="Shi J."/>
            <person name="Liu G."/>
            <person name="Liu J."/>
            <person name="Zhou H."/>
            <person name="Zhou W."/>
            <person name="Yu Q."/>
            <person name="An N."/>
            <person name="Chen Y."/>
            <person name="Cai Q."/>
            <person name="Wang B."/>
            <person name="Liu B."/>
            <person name="Min J."/>
            <person name="Huang Y."/>
            <person name="Wu H."/>
            <person name="Li Z."/>
            <person name="Zhang Y."/>
            <person name="Yin Y."/>
            <person name="Song W."/>
            <person name="Jiang J."/>
            <person name="Jackson S.A."/>
            <person name="Wing R.A."/>
            <person name="Wang J."/>
            <person name="Chen M."/>
        </authorList>
    </citation>
    <scope>NUCLEOTIDE SEQUENCE [LARGE SCALE GENOMIC DNA]</scope>
    <source>
        <strain evidence="5">cv. IRGC 101232</strain>
    </source>
</reference>
<name>J3M6M7_ORYBR</name>
<dbReference type="Pfam" id="PF00249">
    <property type="entry name" value="Myb_DNA-binding"/>
    <property type="match status" value="1"/>
</dbReference>
<accession>J3M6M7</accession>
<feature type="domain" description="Myb-like" evidence="3">
    <location>
        <begin position="27"/>
        <end position="78"/>
    </location>
</feature>
<dbReference type="HOGENOM" id="CLU_028567_14_3_1"/>
<dbReference type="CDD" id="cd00167">
    <property type="entry name" value="SANT"/>
    <property type="match status" value="1"/>
</dbReference>
<evidence type="ECO:0000256" key="1">
    <source>
        <dbReference type="ARBA" id="ARBA00023125"/>
    </source>
</evidence>
<dbReference type="InterPro" id="IPR017930">
    <property type="entry name" value="Myb_dom"/>
</dbReference>
<dbReference type="PROSITE" id="PS50090">
    <property type="entry name" value="MYB_LIKE"/>
    <property type="match status" value="1"/>
</dbReference>
<dbReference type="AlphaFoldDB" id="J3M6M7"/>
<dbReference type="Gene3D" id="1.10.10.60">
    <property type="entry name" value="Homeodomain-like"/>
    <property type="match status" value="1"/>
</dbReference>
<evidence type="ECO:0000256" key="2">
    <source>
        <dbReference type="SAM" id="MobiDB-lite"/>
    </source>
</evidence>
<dbReference type="InterPro" id="IPR009057">
    <property type="entry name" value="Homeodomain-like_sf"/>
</dbReference>
<dbReference type="GO" id="GO:0003677">
    <property type="term" value="F:DNA binding"/>
    <property type="evidence" value="ECO:0007669"/>
    <property type="project" value="UniProtKB-KW"/>
</dbReference>
<dbReference type="InterPro" id="IPR001005">
    <property type="entry name" value="SANT/Myb"/>
</dbReference>
<organism evidence="5">
    <name type="scientific">Oryza brachyantha</name>
    <name type="common">malo sina</name>
    <dbReference type="NCBI Taxonomy" id="4533"/>
    <lineage>
        <taxon>Eukaryota</taxon>
        <taxon>Viridiplantae</taxon>
        <taxon>Streptophyta</taxon>
        <taxon>Embryophyta</taxon>
        <taxon>Tracheophyta</taxon>
        <taxon>Spermatophyta</taxon>
        <taxon>Magnoliopsida</taxon>
        <taxon>Liliopsida</taxon>
        <taxon>Poales</taxon>
        <taxon>Poaceae</taxon>
        <taxon>BOP clade</taxon>
        <taxon>Oryzoideae</taxon>
        <taxon>Oryzeae</taxon>
        <taxon>Oryzinae</taxon>
        <taxon>Oryza</taxon>
    </lineage>
</organism>
<protein>
    <submittedName>
        <fullName evidence="5">Uncharacterized protein</fullName>
    </submittedName>
</protein>
<dbReference type="Proteomes" id="UP000006038">
    <property type="component" value="Chromosome 5"/>
</dbReference>
<dbReference type="PROSITE" id="PS51294">
    <property type="entry name" value="HTH_MYB"/>
    <property type="match status" value="1"/>
</dbReference>
<evidence type="ECO:0000313" key="6">
    <source>
        <dbReference type="Proteomes" id="UP000006038"/>
    </source>
</evidence>
<evidence type="ECO:0000259" key="4">
    <source>
        <dbReference type="PROSITE" id="PS51294"/>
    </source>
</evidence>